<dbReference type="GeneID" id="9753420"/>
<keyword evidence="2" id="KW-1185">Reference proteome</keyword>
<gene>
    <name evidence="1" type="ordered locus">Vdis_2460</name>
</gene>
<sequence>MSNEDIDIEGLIKNFRVGFDKAGLTMYVIPREDTVTLTKGEYYRFNNEDVQLYGTKVILHTPCSGVIYGRYLIRSDDYVKGLYLVITDTECDIDVLWLEEGLGARMHVKSNEALLVIVRLMRLRTRKVKPDSYALRIMRTLNLSGKLLYSDANHEIQVFGIERMLISQFRDNCANELSIRRWRLVFDRCGFVTEVFNDGSTVALLINDVNSIVINRYFPSLNKWYELSKVLGFSKYLVVLKGEV</sequence>
<proteinExistence type="predicted"/>
<evidence type="ECO:0000313" key="2">
    <source>
        <dbReference type="Proteomes" id="UP000006681"/>
    </source>
</evidence>
<dbReference type="AlphaFoldDB" id="E1QRL1"/>
<protein>
    <submittedName>
        <fullName evidence="1">Uncharacterized protein</fullName>
    </submittedName>
</protein>
<dbReference type="EMBL" id="CP002100">
    <property type="protein sequence ID" value="ADN51825.1"/>
    <property type="molecule type" value="Genomic_DNA"/>
</dbReference>
<dbReference type="RefSeq" id="WP_013337550.1">
    <property type="nucleotide sequence ID" value="NC_014537.1"/>
</dbReference>
<dbReference type="eggNOG" id="arCOG13933">
    <property type="taxonomic scope" value="Archaea"/>
</dbReference>
<evidence type="ECO:0000313" key="1">
    <source>
        <dbReference type="EMBL" id="ADN51825.1"/>
    </source>
</evidence>
<accession>E1QRL1</accession>
<reference evidence="1 2" key="1">
    <citation type="journal article" date="2010" name="Stand. Genomic Sci.">
        <title>Complete genome sequence of Vulcanisaeta distributa type strain (IC-017).</title>
        <authorList>
            <person name="Mavromatis K."/>
            <person name="Sikorski J."/>
            <person name="Pabst E."/>
            <person name="Teshima H."/>
            <person name="Lapidus A."/>
            <person name="Lucas S."/>
            <person name="Nolan M."/>
            <person name="Glavina Del Rio T."/>
            <person name="Cheng J.F."/>
            <person name="Bruce D."/>
            <person name="Goodwin L."/>
            <person name="Pitluck S."/>
            <person name="Liolios K."/>
            <person name="Ivanova N."/>
            <person name="Mikhailova N."/>
            <person name="Pati A."/>
            <person name="Chen A."/>
            <person name="Palaniappan K."/>
            <person name="Land M."/>
            <person name="Hauser L."/>
            <person name="Chang Y.J."/>
            <person name="Jeffries C.D."/>
            <person name="Rohde M."/>
            <person name="Spring S."/>
            <person name="Goker M."/>
            <person name="Wirth R."/>
            <person name="Woyke T."/>
            <person name="Bristow J."/>
            <person name="Eisen J.A."/>
            <person name="Markowitz V."/>
            <person name="Hugenholtz P."/>
            <person name="Klenk H.P."/>
            <person name="Kyrpides N.C."/>
        </authorList>
    </citation>
    <scope>NUCLEOTIDE SEQUENCE [LARGE SCALE GENOMIC DNA]</scope>
    <source>
        <strain evidence="2">DSM 14429 / JCM 11212 / NBRC 100878 / IC-017</strain>
    </source>
</reference>
<name>E1QRL1_VULDI</name>
<dbReference type="OrthoDB" id="28306at2157"/>
<dbReference type="KEGG" id="vdi:Vdis_2460"/>
<reference evidence="2" key="2">
    <citation type="journal article" date="2010" name="Stand. Genomic Sci.">
        <title>Complete genome sequence of Vulcanisaeta distributa type strain (IC-017T).</title>
        <authorList>
            <person name="Mavromatis K."/>
            <person name="Sikorski J."/>
            <person name="Pabst E."/>
            <person name="Teshima H."/>
            <person name="Lapidus A."/>
            <person name="Lucas S."/>
            <person name="Nolan M."/>
            <person name="Glavina Del Rio T."/>
            <person name="Cheng J."/>
            <person name="Bruce D."/>
            <person name="Goodwin L."/>
            <person name="Pitluck S."/>
            <person name="Liolios K."/>
            <person name="Ivanova N."/>
            <person name="Mikhailova N."/>
            <person name="Pati A."/>
            <person name="Chen A."/>
            <person name="Palaniappan K."/>
            <person name="Land M."/>
            <person name="Hauser L."/>
            <person name="Chang Y."/>
            <person name="Jeffries C."/>
            <person name="Rohde M."/>
            <person name="Spring S."/>
            <person name="Goker M."/>
            <person name="Wirth R."/>
            <person name="Woyke T."/>
            <person name="Bristow J."/>
            <person name="Eisen J."/>
            <person name="Markowitz V."/>
            <person name="Hugenholtz P."/>
            <person name="Klenk H."/>
            <person name="Kyrpides N."/>
        </authorList>
    </citation>
    <scope>NUCLEOTIDE SEQUENCE [LARGE SCALE GENOMIC DNA]</scope>
    <source>
        <strain evidence="2">DSM 14429 / JCM 11212 / NBRC 100878 / IC-017</strain>
    </source>
</reference>
<dbReference type="HOGENOM" id="CLU_1149869_0_0_2"/>
<dbReference type="Proteomes" id="UP000006681">
    <property type="component" value="Chromosome"/>
</dbReference>
<organism evidence="1 2">
    <name type="scientific">Vulcanisaeta distributa (strain DSM 14429 / JCM 11212 / NBRC 100878 / IC-017)</name>
    <dbReference type="NCBI Taxonomy" id="572478"/>
    <lineage>
        <taxon>Archaea</taxon>
        <taxon>Thermoproteota</taxon>
        <taxon>Thermoprotei</taxon>
        <taxon>Thermoproteales</taxon>
        <taxon>Thermoproteaceae</taxon>
        <taxon>Vulcanisaeta</taxon>
    </lineage>
</organism>